<dbReference type="EMBL" id="FJ483968">
    <property type="protein sequence ID" value="AEV80523.1"/>
    <property type="molecule type" value="Genomic_DNA"/>
</dbReference>
<dbReference type="Proteomes" id="UP000116555">
    <property type="component" value="Segment"/>
</dbReference>
<dbReference type="GeneID" id="25026573"/>
<protein>
    <submittedName>
        <fullName evidence="2">Protein US26</fullName>
    </submittedName>
</protein>
<feature type="region of interest" description="Disordered" evidence="1">
    <location>
        <begin position="498"/>
        <end position="553"/>
    </location>
</feature>
<gene>
    <name evidence="2" type="primary">US26</name>
</gene>
<dbReference type="KEGG" id="vg:25026573"/>
<accession>G8XTN1</accession>
<organism evidence="2 3">
    <name type="scientific">Simian cytomegalovirus (strain Colburn)</name>
    <dbReference type="NCBI Taxonomy" id="50292"/>
    <lineage>
        <taxon>Viruses</taxon>
        <taxon>Duplodnaviria</taxon>
        <taxon>Heunggongvirae</taxon>
        <taxon>Peploviricota</taxon>
        <taxon>Herviviricetes</taxon>
        <taxon>Herpesvirales</taxon>
        <taxon>Orthoherpesviridae</taxon>
        <taxon>Betaherpesvirinae</taxon>
        <taxon>Cytomegalovirus</taxon>
        <taxon>Cytomegalovirus cercopithecinebeta5</taxon>
    </lineage>
</organism>
<dbReference type="RefSeq" id="YP_004936135.1">
    <property type="nucleotide sequence ID" value="NC_012783.2"/>
</dbReference>
<evidence type="ECO:0000256" key="1">
    <source>
        <dbReference type="SAM" id="MobiDB-lite"/>
    </source>
</evidence>
<organismHost>
    <name type="scientific">Macaca</name>
    <name type="common">macaques</name>
    <dbReference type="NCBI Taxonomy" id="9539"/>
</organismHost>
<keyword evidence="3" id="KW-1185">Reference proteome</keyword>
<evidence type="ECO:0000313" key="3">
    <source>
        <dbReference type="Proteomes" id="UP000116555"/>
    </source>
</evidence>
<evidence type="ECO:0000313" key="2">
    <source>
        <dbReference type="EMBL" id="AEV80523.1"/>
    </source>
</evidence>
<dbReference type="OrthoDB" id="2853at10239"/>
<feature type="compositionally biased region" description="Acidic residues" evidence="1">
    <location>
        <begin position="537"/>
        <end position="551"/>
    </location>
</feature>
<proteinExistence type="predicted"/>
<name>G8XTN1_SCMVC</name>
<dbReference type="Pfam" id="PF02393">
    <property type="entry name" value="US22"/>
    <property type="match status" value="2"/>
</dbReference>
<dbReference type="InterPro" id="IPR003360">
    <property type="entry name" value="US22-like"/>
</dbReference>
<sequence>MLRQSYRYASGSAVRRTLWALKDVFTHQDSQSTLRTLVSIKAECRISVPISAPPGWRMVFATFPSIFGDNTPCSGPNSPWGKLICCEEPLEVMGYLQYWSCRQQSDEDSSDEDDSDDEQCDDSYLYMDDLRPPSKSKRVVLMGRYESIWLLDRDEDVLYYLASSLDDFARHGLMHCESIYTGKFRMPILTTQPDDMVSMLRMNDHSVSHLKCVMARYRWQCLPLRTPGEMTRPLMICGEPNDLKSCWPFLCMDDQMFAKLMQFFKDRLCCDVLIFGVVGEVLPSGSYHAEWVVIMDMFGEFFYFDVYRREVCRLANDLDSLLTIGLLKIYQAGRRFSCALSDAERLEVPTHCPHRTYQFWDRYLYIDRGAAHRSYDTRFRWLTRRDRFRPLHPGSCYGRNSYHEVAGAADASWEPHLRCDFPQATEVEAAHSFWRRLSDHVHSKEVRQGTRCYSIWTQMNPQLEREIARLRSMLSDESGGAAAAAAKDSDSVPVVYVGQTKPQKPQKPQKPPRQLCDDDMLETDGGAAALSKKTENAPEETDSNSEEEEDAKEVTCDYYSQVLVQRAAKAALLEGRPFPRPDVPRPGLYLPPWL</sequence>
<reference evidence="2 3" key="1">
    <citation type="submission" date="2011-12" db="EMBL/GenBank/DDBJ databases">
        <title>Comparative genomics of primate cytomegaloviruses.</title>
        <authorList>
            <person name="Davison A.J."/>
            <person name="Holton M."/>
            <person name="Dolan A."/>
            <person name="Dargan D.J."/>
            <person name="Gatherer D."/>
            <person name="Hayward G.S."/>
        </authorList>
    </citation>
    <scope>NUCLEOTIDE SEQUENCE [LARGE SCALE GENOMIC DNA]</scope>
    <source>
        <strain evidence="2">2715</strain>
    </source>
</reference>